<dbReference type="FunFam" id="3.40.50.300:FF:001054">
    <property type="entry name" value="ATPase, AAA family, putative"/>
    <property type="match status" value="1"/>
</dbReference>
<evidence type="ECO:0000256" key="4">
    <source>
        <dbReference type="ARBA" id="ARBA00022840"/>
    </source>
</evidence>
<feature type="non-terminal residue" evidence="8">
    <location>
        <position position="547"/>
    </location>
</feature>
<dbReference type="FunFam" id="1.10.8.60:FF:000022">
    <property type="entry name" value="Fidgetin like 1"/>
    <property type="match status" value="1"/>
</dbReference>
<keyword evidence="4 5" id="KW-0067">ATP-binding</keyword>
<dbReference type="GO" id="GO:0005524">
    <property type="term" value="F:ATP binding"/>
    <property type="evidence" value="ECO:0007669"/>
    <property type="project" value="UniProtKB-KW"/>
</dbReference>
<evidence type="ECO:0000256" key="2">
    <source>
        <dbReference type="ARBA" id="ARBA00022490"/>
    </source>
</evidence>
<evidence type="ECO:0000256" key="6">
    <source>
        <dbReference type="SAM" id="MobiDB-lite"/>
    </source>
</evidence>
<feature type="domain" description="AAA+ ATPase" evidence="7">
    <location>
        <begin position="306"/>
        <end position="442"/>
    </location>
</feature>
<dbReference type="PANTHER" id="PTHR23074">
    <property type="entry name" value="AAA DOMAIN-CONTAINING"/>
    <property type="match status" value="1"/>
</dbReference>
<evidence type="ECO:0000313" key="8">
    <source>
        <dbReference type="EMBL" id="ANM86143.1"/>
    </source>
</evidence>
<dbReference type="InterPro" id="IPR041569">
    <property type="entry name" value="AAA_lid_3"/>
</dbReference>
<feature type="region of interest" description="Disordered" evidence="6">
    <location>
        <begin position="124"/>
        <end position="237"/>
    </location>
</feature>
<dbReference type="SUPFAM" id="SSF52540">
    <property type="entry name" value="P-loop containing nucleoside triphosphate hydrolases"/>
    <property type="match status" value="1"/>
</dbReference>
<dbReference type="EMBL" id="KX235414">
    <property type="protein sequence ID" value="ANM86143.1"/>
    <property type="molecule type" value="mRNA"/>
</dbReference>
<gene>
    <name evidence="8" type="primary">nsf1-H</name>
</gene>
<evidence type="ECO:0000259" key="7">
    <source>
        <dbReference type="SMART" id="SM00382"/>
    </source>
</evidence>
<sequence>MKRPSIIPSHHLPIDPNASSFRKRLESILPSPLSSAQSSALSKNILLESLVRDCISHTYEPLSEFSILHHAHQRLEALWSDVTYAEWFEGQEKDEGVLKETDRTKVVTFLKQLFPKVSSRKSSSTITAVSGKAGGRGLGEEDNGKGSKYGRRKRGLVGRDEGSKEEEQEEQERDEDKSSVGFRTALQELGKGDSSLPKTKLRKRSANSITRPQRGGSGGSGGNGGNGGDGGELPPIVEEFFGDTLPENLRMLDVRMIELVLMELIDRSPMISWNDIAGLEFAKKCVQEIIVWPMKRPDLFTGLRAPPRGILLFGPPGTGKSMLAKAMSAEAGLSFRSFSASSIVSKFVGDSEKNVREMFDEARSNQPCVLFIDEIDSMLTSRTGSEHDASRRLKTEFLVQMDGLSSGSEDRVLLIGATNRPWELDDAALRRFGKRIWIPLPDSDARMALVQNLLRKNKNTLKDKEIATIARWTEGFSGSDVHALCQEAAMIPLREIQRGKMETIDLEHIRPICIKDFKAAMEVVKPTASKELIKEVENWARDFGVSG</sequence>
<dbReference type="InterPro" id="IPR027417">
    <property type="entry name" value="P-loop_NTPase"/>
</dbReference>
<organism evidence="8">
    <name type="scientific">Stygiella incarcerata</name>
    <dbReference type="NCBI Taxonomy" id="1712417"/>
    <lineage>
        <taxon>Eukaryota</taxon>
        <taxon>Discoba</taxon>
        <taxon>Jakobida</taxon>
        <taxon>Andalucina</taxon>
        <taxon>Stygiellidae</taxon>
        <taxon>Stygiella</taxon>
    </lineage>
</organism>
<dbReference type="InterPro" id="IPR050304">
    <property type="entry name" value="MT-severing_AAA_ATPase"/>
</dbReference>
<dbReference type="InterPro" id="IPR003960">
    <property type="entry name" value="ATPase_AAA_CS"/>
</dbReference>
<dbReference type="Pfam" id="PF00004">
    <property type="entry name" value="AAA"/>
    <property type="match status" value="1"/>
</dbReference>
<dbReference type="InterPro" id="IPR015415">
    <property type="entry name" value="Spast_Vps4_C"/>
</dbReference>
<evidence type="ECO:0000256" key="3">
    <source>
        <dbReference type="ARBA" id="ARBA00022741"/>
    </source>
</evidence>
<accession>A0A192ZHY8</accession>
<dbReference type="PANTHER" id="PTHR23074:SF83">
    <property type="entry name" value="VACUOLAR PROTEIN SORTING-ASSOCIATED PROTEIN 4A"/>
    <property type="match status" value="1"/>
</dbReference>
<reference evidence="8" key="1">
    <citation type="submission" date="2016-05" db="EMBL/GenBank/DDBJ databases">
        <title>Novel hydrogenosomes in the microaerophilic jakobid Stygiella incarcerata.</title>
        <authorList>
            <person name="Leger M.M."/>
            <person name="Eme L."/>
            <person name="Hug L.A."/>
            <person name="Roger A.J."/>
        </authorList>
    </citation>
    <scope>NUCLEOTIDE SEQUENCE</scope>
</reference>
<evidence type="ECO:0000256" key="1">
    <source>
        <dbReference type="ARBA" id="ARBA00004496"/>
    </source>
</evidence>
<dbReference type="Pfam" id="PF09336">
    <property type="entry name" value="Vps4_C"/>
    <property type="match status" value="1"/>
</dbReference>
<comment type="subcellular location">
    <subcellularLocation>
        <location evidence="1">Cytoplasm</location>
    </subcellularLocation>
</comment>
<dbReference type="Gene3D" id="1.10.8.60">
    <property type="match status" value="1"/>
</dbReference>
<feature type="compositionally biased region" description="Gly residues" evidence="6">
    <location>
        <begin position="215"/>
        <end position="231"/>
    </location>
</feature>
<comment type="similarity">
    <text evidence="5">Belongs to the AAA ATPase family.</text>
</comment>
<feature type="compositionally biased region" description="Acidic residues" evidence="6">
    <location>
        <begin position="163"/>
        <end position="173"/>
    </location>
</feature>
<evidence type="ECO:0000256" key="5">
    <source>
        <dbReference type="RuleBase" id="RU003651"/>
    </source>
</evidence>
<dbReference type="Pfam" id="PF17862">
    <property type="entry name" value="AAA_lid_3"/>
    <property type="match status" value="1"/>
</dbReference>
<dbReference type="GO" id="GO:0016887">
    <property type="term" value="F:ATP hydrolysis activity"/>
    <property type="evidence" value="ECO:0007669"/>
    <property type="project" value="InterPro"/>
</dbReference>
<proteinExistence type="evidence at transcript level"/>
<protein>
    <submittedName>
        <fullName evidence="8">ATPase family AAA domain-containing protein 1</fullName>
    </submittedName>
</protein>
<dbReference type="PROSITE" id="PS00674">
    <property type="entry name" value="AAA"/>
    <property type="match status" value="1"/>
</dbReference>
<dbReference type="SMART" id="SM00382">
    <property type="entry name" value="AAA"/>
    <property type="match status" value="1"/>
</dbReference>
<keyword evidence="2" id="KW-0963">Cytoplasm</keyword>
<dbReference type="Gene3D" id="3.40.50.300">
    <property type="entry name" value="P-loop containing nucleotide triphosphate hydrolases"/>
    <property type="match status" value="1"/>
</dbReference>
<dbReference type="InterPro" id="IPR003959">
    <property type="entry name" value="ATPase_AAA_core"/>
</dbReference>
<dbReference type="InterPro" id="IPR003593">
    <property type="entry name" value="AAA+_ATPase"/>
</dbReference>
<dbReference type="AlphaFoldDB" id="A0A192ZHY8"/>
<name>A0A192ZHY8_9EUKA</name>
<keyword evidence="3 5" id="KW-0547">Nucleotide-binding</keyword>
<dbReference type="GO" id="GO:0005737">
    <property type="term" value="C:cytoplasm"/>
    <property type="evidence" value="ECO:0007669"/>
    <property type="project" value="UniProtKB-SubCell"/>
</dbReference>